<evidence type="ECO:0000256" key="2">
    <source>
        <dbReference type="ARBA" id="ARBA00023163"/>
    </source>
</evidence>
<evidence type="ECO:0000313" key="4">
    <source>
        <dbReference type="EMBL" id="KAJ8788942.1"/>
    </source>
</evidence>
<accession>A0AB34H878</accession>
<keyword evidence="3" id="KW-0539">Nucleus</keyword>
<keyword evidence="2" id="KW-0804">Transcription</keyword>
<proteinExistence type="predicted"/>
<dbReference type="PANTHER" id="PTHR22970:SF14">
    <property type="entry name" value="AT-RICH INTERACTIVE DOMAIN-CONTAINING PROTEIN 2"/>
    <property type="match status" value="1"/>
</dbReference>
<reference evidence="4 5" key="1">
    <citation type="submission" date="2022-11" db="EMBL/GenBank/DDBJ databases">
        <title>Whole genome sequence of Eschrichtius robustus ER-17-0199.</title>
        <authorList>
            <person name="Bruniche-Olsen A."/>
            <person name="Black A.N."/>
            <person name="Fields C.J."/>
            <person name="Walden K."/>
            <person name="Dewoody J.A."/>
        </authorList>
    </citation>
    <scope>NUCLEOTIDE SEQUENCE [LARGE SCALE GENOMIC DNA]</scope>
    <source>
        <strain evidence="4">ER-17-0199</strain>
        <tissue evidence="4">Blubber</tissue>
    </source>
</reference>
<keyword evidence="1" id="KW-0805">Transcription regulation</keyword>
<evidence type="ECO:0000256" key="1">
    <source>
        <dbReference type="ARBA" id="ARBA00023015"/>
    </source>
</evidence>
<protein>
    <submittedName>
        <fullName evidence="4">Uncharacterized protein</fullName>
    </submittedName>
</protein>
<dbReference type="AlphaFoldDB" id="A0AB34H878"/>
<gene>
    <name evidence="4" type="ORF">J1605_022348</name>
</gene>
<sequence length="114" mass="12975">MVFLLFQIVRIKCNNFSLQFWKDIVDDNEVRDLISDRSKSHDMLVCLVSMDIQMFGPDALAAVKLVEHPSSSHQILSEIRPQAVEQVQTQNHVASAPDIIHSRSSRINVSTEEE</sequence>
<dbReference type="Proteomes" id="UP001159641">
    <property type="component" value="Unassembled WGS sequence"/>
</dbReference>
<dbReference type="InterPro" id="IPR052406">
    <property type="entry name" value="Chromatin_Remodeling_Comp"/>
</dbReference>
<dbReference type="EMBL" id="JAIQCJ010001561">
    <property type="protein sequence ID" value="KAJ8788942.1"/>
    <property type="molecule type" value="Genomic_DNA"/>
</dbReference>
<organism evidence="4 5">
    <name type="scientific">Eschrichtius robustus</name>
    <name type="common">California gray whale</name>
    <name type="synonym">Eschrichtius gibbosus</name>
    <dbReference type="NCBI Taxonomy" id="9764"/>
    <lineage>
        <taxon>Eukaryota</taxon>
        <taxon>Metazoa</taxon>
        <taxon>Chordata</taxon>
        <taxon>Craniata</taxon>
        <taxon>Vertebrata</taxon>
        <taxon>Euteleostomi</taxon>
        <taxon>Mammalia</taxon>
        <taxon>Eutheria</taxon>
        <taxon>Laurasiatheria</taxon>
        <taxon>Artiodactyla</taxon>
        <taxon>Whippomorpha</taxon>
        <taxon>Cetacea</taxon>
        <taxon>Mysticeti</taxon>
        <taxon>Eschrichtiidae</taxon>
        <taxon>Eschrichtius</taxon>
    </lineage>
</organism>
<dbReference type="PANTHER" id="PTHR22970">
    <property type="entry name" value="AT-RICH INTERACTIVE DOMAIN-CONTAINING PROTEIN 2"/>
    <property type="match status" value="1"/>
</dbReference>
<evidence type="ECO:0000256" key="3">
    <source>
        <dbReference type="ARBA" id="ARBA00023242"/>
    </source>
</evidence>
<comment type="caution">
    <text evidence="4">The sequence shown here is derived from an EMBL/GenBank/DDBJ whole genome shotgun (WGS) entry which is preliminary data.</text>
</comment>
<keyword evidence="5" id="KW-1185">Reference proteome</keyword>
<evidence type="ECO:0000313" key="5">
    <source>
        <dbReference type="Proteomes" id="UP001159641"/>
    </source>
</evidence>
<name>A0AB34H878_ESCRO</name>